<evidence type="ECO:0000256" key="6">
    <source>
        <dbReference type="ARBA" id="ARBA00023136"/>
    </source>
</evidence>
<evidence type="ECO:0000256" key="4">
    <source>
        <dbReference type="ARBA" id="ARBA00022729"/>
    </source>
</evidence>
<gene>
    <name evidence="11" type="ORF">g.1958</name>
</gene>
<accession>A0A1B6CXX9</accession>
<keyword evidence="8" id="KW-0449">Lipoprotein</keyword>
<keyword evidence="2" id="KW-0336">GPI-anchor</keyword>
<proteinExistence type="predicted"/>
<dbReference type="InterPro" id="IPR050975">
    <property type="entry name" value="Sleep_regulator"/>
</dbReference>
<feature type="signal peptide" evidence="10">
    <location>
        <begin position="1"/>
        <end position="22"/>
    </location>
</feature>
<dbReference type="Pfam" id="PF17064">
    <property type="entry name" value="QVR"/>
    <property type="match status" value="1"/>
</dbReference>
<keyword evidence="7" id="KW-0325">Glycoprotein</keyword>
<keyword evidence="5 9" id="KW-1133">Transmembrane helix</keyword>
<evidence type="ECO:0000256" key="10">
    <source>
        <dbReference type="SAM" id="SignalP"/>
    </source>
</evidence>
<keyword evidence="4 10" id="KW-0732">Signal</keyword>
<dbReference type="InterPro" id="IPR031424">
    <property type="entry name" value="QVR-like"/>
</dbReference>
<feature type="chain" id="PRO_5008580889" evidence="10">
    <location>
        <begin position="23"/>
        <end position="183"/>
    </location>
</feature>
<dbReference type="GO" id="GO:0098552">
    <property type="term" value="C:side of membrane"/>
    <property type="evidence" value="ECO:0007669"/>
    <property type="project" value="UniProtKB-KW"/>
</dbReference>
<dbReference type="PANTHER" id="PTHR33562">
    <property type="entry name" value="ATILLA, ISOFORM B-RELATED-RELATED"/>
    <property type="match status" value="1"/>
</dbReference>
<evidence type="ECO:0000256" key="7">
    <source>
        <dbReference type="ARBA" id="ARBA00023180"/>
    </source>
</evidence>
<name>A0A1B6CXX9_9HEMI</name>
<organism evidence="11">
    <name type="scientific">Clastoptera arizonana</name>
    <name type="common">Arizona spittle bug</name>
    <dbReference type="NCBI Taxonomy" id="38151"/>
    <lineage>
        <taxon>Eukaryota</taxon>
        <taxon>Metazoa</taxon>
        <taxon>Ecdysozoa</taxon>
        <taxon>Arthropoda</taxon>
        <taxon>Hexapoda</taxon>
        <taxon>Insecta</taxon>
        <taxon>Pterygota</taxon>
        <taxon>Neoptera</taxon>
        <taxon>Paraneoptera</taxon>
        <taxon>Hemiptera</taxon>
        <taxon>Auchenorrhyncha</taxon>
        <taxon>Cercopoidea</taxon>
        <taxon>Clastopteridae</taxon>
        <taxon>Clastoptera</taxon>
    </lineage>
</organism>
<evidence type="ECO:0000256" key="1">
    <source>
        <dbReference type="ARBA" id="ARBA00004589"/>
    </source>
</evidence>
<feature type="transmembrane region" description="Helical" evidence="9">
    <location>
        <begin position="161"/>
        <end position="181"/>
    </location>
</feature>
<evidence type="ECO:0000256" key="5">
    <source>
        <dbReference type="ARBA" id="ARBA00022989"/>
    </source>
</evidence>
<dbReference type="GO" id="GO:0030431">
    <property type="term" value="P:sleep"/>
    <property type="evidence" value="ECO:0007669"/>
    <property type="project" value="InterPro"/>
</dbReference>
<dbReference type="EMBL" id="GEDC01019030">
    <property type="protein sequence ID" value="JAS18268.1"/>
    <property type="molecule type" value="Transcribed_RNA"/>
</dbReference>
<evidence type="ECO:0000256" key="3">
    <source>
        <dbReference type="ARBA" id="ARBA00022692"/>
    </source>
</evidence>
<evidence type="ECO:0000256" key="8">
    <source>
        <dbReference type="ARBA" id="ARBA00023288"/>
    </source>
</evidence>
<comment type="subcellular location">
    <subcellularLocation>
        <location evidence="1">Membrane</location>
        <topology evidence="1">Lipid-anchor</topology>
        <topology evidence="1">GPI-anchor</topology>
    </subcellularLocation>
</comment>
<keyword evidence="6 9" id="KW-0472">Membrane</keyword>
<evidence type="ECO:0000313" key="11">
    <source>
        <dbReference type="EMBL" id="JAS18268.1"/>
    </source>
</evidence>
<sequence>MEYSMFILQVVCLTLFVKSGESIKCHVCNSVTNPLCGENFNPDNSLQPVECTPDFLKFADNAMNTVKNTLKDFGIDTSNVLKNIGFDTNNYFNSPDLSQVVCQKISIKVKDKTNIIRTCSLPKSEKVDTCAAIEKNWEGTQDAKVTYCDYCDKDGCNSASGVFPGTFLVTMLVALSLAAIFKA</sequence>
<reference evidence="11" key="1">
    <citation type="submission" date="2015-12" db="EMBL/GenBank/DDBJ databases">
        <title>De novo transcriptome assembly of four potential Pierce s Disease insect vectors from Arizona vineyards.</title>
        <authorList>
            <person name="Tassone E.E."/>
        </authorList>
    </citation>
    <scope>NUCLEOTIDE SEQUENCE</scope>
</reference>
<evidence type="ECO:0000256" key="2">
    <source>
        <dbReference type="ARBA" id="ARBA00022622"/>
    </source>
</evidence>
<dbReference type="GO" id="GO:0032222">
    <property type="term" value="P:regulation of synaptic transmission, cholinergic"/>
    <property type="evidence" value="ECO:0007669"/>
    <property type="project" value="InterPro"/>
</dbReference>
<protein>
    <submittedName>
        <fullName evidence="11">Uncharacterized protein</fullName>
    </submittedName>
</protein>
<dbReference type="AlphaFoldDB" id="A0A1B6CXX9"/>
<evidence type="ECO:0000256" key="9">
    <source>
        <dbReference type="SAM" id="Phobius"/>
    </source>
</evidence>
<dbReference type="PANTHER" id="PTHR33562:SF2">
    <property type="entry name" value="PROTEIN QUIVER"/>
    <property type="match status" value="1"/>
</dbReference>
<keyword evidence="3 9" id="KW-0812">Transmembrane</keyword>